<reference evidence="3 4" key="1">
    <citation type="submission" date="2011-08" db="EMBL/GenBank/DDBJ databases">
        <authorList>
            <person name="Lin Y."/>
            <person name="Hao X."/>
            <person name="Johnstone L."/>
            <person name="Miller S.J."/>
            <person name="Wei G."/>
            <person name="Rensing C."/>
        </authorList>
    </citation>
    <scope>NUCLEOTIDE SEQUENCE [LARGE SCALE GENOMIC DNA]</scope>
    <source>
        <strain evidence="3 4">K42</strain>
    </source>
</reference>
<accession>G2GAC0</accession>
<feature type="region of interest" description="Disordered" evidence="1">
    <location>
        <begin position="154"/>
        <end position="178"/>
    </location>
</feature>
<keyword evidence="2" id="KW-0472">Membrane</keyword>
<evidence type="ECO:0000256" key="1">
    <source>
        <dbReference type="SAM" id="MobiDB-lite"/>
    </source>
</evidence>
<proteinExistence type="predicted"/>
<name>G2GAC0_9ACTN</name>
<keyword evidence="4" id="KW-1185">Reference proteome</keyword>
<dbReference type="Proteomes" id="UP000004217">
    <property type="component" value="Unassembled WGS sequence"/>
</dbReference>
<evidence type="ECO:0000256" key="2">
    <source>
        <dbReference type="SAM" id="Phobius"/>
    </source>
</evidence>
<sequence length="196" mass="20120">MITADPADAEVVTVAGSSSGFVTGLMAAALATVGVLTFQASASVPPDLGRRSGDSPGVSTSKAPRDREDPRALPAGSGSGERVVYSVDDDRVWLVEAGGKVRRTFRVAPGSVDPVPGPYVVGSRSSSVTGSDGLPVEHVVRFAEVEGVTVGFSAKVPGATPQPDPTARTGGIRESREDGEAMWEFATIGRSVVVIR</sequence>
<dbReference type="PATRIC" id="fig|700597.3.peg.2394"/>
<evidence type="ECO:0000313" key="4">
    <source>
        <dbReference type="Proteomes" id="UP000004217"/>
    </source>
</evidence>
<keyword evidence="2" id="KW-1133">Transmembrane helix</keyword>
<dbReference type="EMBL" id="AGBF01000029">
    <property type="protein sequence ID" value="EGX59494.1"/>
    <property type="molecule type" value="Genomic_DNA"/>
</dbReference>
<evidence type="ECO:0008006" key="5">
    <source>
        <dbReference type="Google" id="ProtNLM"/>
    </source>
</evidence>
<feature type="region of interest" description="Disordered" evidence="1">
    <location>
        <begin position="44"/>
        <end position="81"/>
    </location>
</feature>
<dbReference type="AlphaFoldDB" id="G2GAC0"/>
<evidence type="ECO:0000313" key="3">
    <source>
        <dbReference type="EMBL" id="EGX59494.1"/>
    </source>
</evidence>
<organism evidence="3 4">
    <name type="scientific">Streptomyces zinciresistens K42</name>
    <dbReference type="NCBI Taxonomy" id="700597"/>
    <lineage>
        <taxon>Bacteria</taxon>
        <taxon>Bacillati</taxon>
        <taxon>Actinomycetota</taxon>
        <taxon>Actinomycetes</taxon>
        <taxon>Kitasatosporales</taxon>
        <taxon>Streptomycetaceae</taxon>
        <taxon>Streptomyces</taxon>
    </lineage>
</organism>
<keyword evidence="2" id="KW-0812">Transmembrane</keyword>
<protein>
    <recommendedName>
        <fullName evidence="5">Secreted protein</fullName>
    </recommendedName>
</protein>
<gene>
    <name evidence="3" type="ORF">SZN_12213</name>
</gene>
<feature type="transmembrane region" description="Helical" evidence="2">
    <location>
        <begin position="20"/>
        <end position="42"/>
    </location>
</feature>
<comment type="caution">
    <text evidence="3">The sequence shown here is derived from an EMBL/GenBank/DDBJ whole genome shotgun (WGS) entry which is preliminary data.</text>
</comment>